<name>A0ACC2YJM5_9PEZI</name>
<reference evidence="1" key="1">
    <citation type="submission" date="2022-10" db="EMBL/GenBank/DDBJ databases">
        <title>Culturing micro-colonial fungi from biological soil crusts in the Mojave desert and describing Neophaeococcomyces mojavensis, and introducing the new genera and species Taxawa tesnikishii.</title>
        <authorList>
            <person name="Kurbessoian T."/>
            <person name="Stajich J.E."/>
        </authorList>
    </citation>
    <scope>NUCLEOTIDE SEQUENCE</scope>
    <source>
        <strain evidence="1">JES_115</strain>
    </source>
</reference>
<accession>A0ACC2YJM5</accession>
<keyword evidence="2" id="KW-1185">Reference proteome</keyword>
<proteinExistence type="predicted"/>
<comment type="caution">
    <text evidence="1">The sequence shown here is derived from an EMBL/GenBank/DDBJ whole genome shotgun (WGS) entry which is preliminary data.</text>
</comment>
<organism evidence="1 2">
    <name type="scientific">Coniosporium tulheliwenetii</name>
    <dbReference type="NCBI Taxonomy" id="3383036"/>
    <lineage>
        <taxon>Eukaryota</taxon>
        <taxon>Fungi</taxon>
        <taxon>Dikarya</taxon>
        <taxon>Ascomycota</taxon>
        <taxon>Pezizomycotina</taxon>
        <taxon>Dothideomycetes</taxon>
        <taxon>Dothideomycetes incertae sedis</taxon>
        <taxon>Coniosporium</taxon>
    </lineage>
</organism>
<dbReference type="EMBL" id="JAPDRP010000027">
    <property type="protein sequence ID" value="KAJ9635369.1"/>
    <property type="molecule type" value="Genomic_DNA"/>
</dbReference>
<dbReference type="Proteomes" id="UP001172680">
    <property type="component" value="Unassembled WGS sequence"/>
</dbReference>
<evidence type="ECO:0000313" key="1">
    <source>
        <dbReference type="EMBL" id="KAJ9635369.1"/>
    </source>
</evidence>
<evidence type="ECO:0000313" key="2">
    <source>
        <dbReference type="Proteomes" id="UP001172680"/>
    </source>
</evidence>
<protein>
    <submittedName>
        <fullName evidence="1">Uncharacterized protein</fullName>
    </submittedName>
</protein>
<gene>
    <name evidence="1" type="ORF">H2199_008372</name>
</gene>
<sequence length="109" mass="12432">MTRSTGSAIQTTPLRPWLPATAEVCWNLVMLDVLESANIAAQRIGRVFRLKQKHRQNVWIVTVDHTYDQVIQARSAQKVYGQIAGTANTDVDHEVSELRKSYYLSNIYQ</sequence>